<name>A0ABT5MCX8_9BURK</name>
<accession>A0ABT5MCX8</accession>
<sequence length="80" mass="8785">MTQCPACAQLPQHPPSTPAHARLQLKGATEWSPGPPLADDQPSRHPRQVLHYACQDCGTRLRWDCRQLGDAPGWSVAQCS</sequence>
<evidence type="ECO:0000256" key="1">
    <source>
        <dbReference type="SAM" id="MobiDB-lite"/>
    </source>
</evidence>
<proteinExistence type="predicted"/>
<organism evidence="2 3">
    <name type="scientific">Curvibacter microcysteis</name>
    <dbReference type="NCBI Taxonomy" id="3026419"/>
    <lineage>
        <taxon>Bacteria</taxon>
        <taxon>Pseudomonadati</taxon>
        <taxon>Pseudomonadota</taxon>
        <taxon>Betaproteobacteria</taxon>
        <taxon>Burkholderiales</taxon>
        <taxon>Comamonadaceae</taxon>
        <taxon>Curvibacter</taxon>
    </lineage>
</organism>
<dbReference type="RefSeq" id="WP_273926047.1">
    <property type="nucleotide sequence ID" value="NZ_JAQSIO010000002.1"/>
</dbReference>
<gene>
    <name evidence="2" type="ORF">PSQ39_07320</name>
</gene>
<protein>
    <submittedName>
        <fullName evidence="2">Uncharacterized protein</fullName>
    </submittedName>
</protein>
<evidence type="ECO:0000313" key="3">
    <source>
        <dbReference type="Proteomes" id="UP001528672"/>
    </source>
</evidence>
<comment type="caution">
    <text evidence="2">The sequence shown here is derived from an EMBL/GenBank/DDBJ whole genome shotgun (WGS) entry which is preliminary data.</text>
</comment>
<reference evidence="2 3" key="1">
    <citation type="submission" date="2023-02" db="EMBL/GenBank/DDBJ databases">
        <title>Bacterial whole genome sequence for Curvibacter sp. HBC28.</title>
        <authorList>
            <person name="Le V."/>
            <person name="Ko S.-R."/>
            <person name="Ahn C.-Y."/>
            <person name="Oh H.-M."/>
        </authorList>
    </citation>
    <scope>NUCLEOTIDE SEQUENCE [LARGE SCALE GENOMIC DNA]</scope>
    <source>
        <strain evidence="2 3">HBC28</strain>
    </source>
</reference>
<keyword evidence="3" id="KW-1185">Reference proteome</keyword>
<dbReference type="EMBL" id="JAQSIO010000002">
    <property type="protein sequence ID" value="MDD0814436.1"/>
    <property type="molecule type" value="Genomic_DNA"/>
</dbReference>
<dbReference type="Proteomes" id="UP001528672">
    <property type="component" value="Unassembled WGS sequence"/>
</dbReference>
<evidence type="ECO:0000313" key="2">
    <source>
        <dbReference type="EMBL" id="MDD0814436.1"/>
    </source>
</evidence>
<feature type="region of interest" description="Disordered" evidence="1">
    <location>
        <begin position="1"/>
        <end position="44"/>
    </location>
</feature>